<proteinExistence type="inferred from homology"/>
<dbReference type="GO" id="GO:0045663">
    <property type="term" value="P:positive regulation of myoblast differentiation"/>
    <property type="evidence" value="ECO:0007669"/>
    <property type="project" value="TreeGrafter"/>
</dbReference>
<dbReference type="Ensembl" id="ENSSTUT00000104044.1">
    <property type="protein sequence ID" value="ENSSTUP00000096866.1"/>
    <property type="gene ID" value="ENSSTUG00000043595.1"/>
</dbReference>
<feature type="compositionally biased region" description="Low complexity" evidence="4">
    <location>
        <begin position="109"/>
        <end position="130"/>
    </location>
</feature>
<dbReference type="GO" id="GO:0010759">
    <property type="term" value="P:positive regulation of macrophage chemotaxis"/>
    <property type="evidence" value="ECO:0007669"/>
    <property type="project" value="TreeGrafter"/>
</dbReference>
<evidence type="ECO:0000313" key="5">
    <source>
        <dbReference type="Ensembl" id="ENSSTUP00000096866.1"/>
    </source>
</evidence>
<dbReference type="PANTHER" id="PTHR13293:SF9">
    <property type="entry name" value="AKIRIN-1"/>
    <property type="match status" value="1"/>
</dbReference>
<feature type="region of interest" description="Disordered" evidence="4">
    <location>
        <begin position="105"/>
        <end position="135"/>
    </location>
</feature>
<protein>
    <submittedName>
        <fullName evidence="5">Akirin 1</fullName>
    </submittedName>
</protein>
<dbReference type="FunCoup" id="A0A674DMG8">
    <property type="interactions" value="2629"/>
</dbReference>
<dbReference type="GO" id="GO:0010592">
    <property type="term" value="P:positive regulation of lamellipodium assembly"/>
    <property type="evidence" value="ECO:0007669"/>
    <property type="project" value="TreeGrafter"/>
</dbReference>
<evidence type="ECO:0000313" key="6">
    <source>
        <dbReference type="Proteomes" id="UP000472277"/>
    </source>
</evidence>
<evidence type="ECO:0000256" key="4">
    <source>
        <dbReference type="SAM" id="MobiDB-lite"/>
    </source>
</evidence>
<dbReference type="InParanoid" id="A0A674DMG8"/>
<dbReference type="InterPro" id="IPR024132">
    <property type="entry name" value="Akirin"/>
</dbReference>
<evidence type="ECO:0000256" key="2">
    <source>
        <dbReference type="ARBA" id="ARBA00005625"/>
    </source>
</evidence>
<dbReference type="Proteomes" id="UP000472277">
    <property type="component" value="Chromosome 37"/>
</dbReference>
<dbReference type="GO" id="GO:1902723">
    <property type="term" value="P:negative regulation of skeletal muscle satellite cell proliferation"/>
    <property type="evidence" value="ECO:0007669"/>
    <property type="project" value="TreeGrafter"/>
</dbReference>
<sequence length="210" mass="23816">MACGATLKRSMEFEALLSPQSPKRRRCNALPGAPSTPSPQRCNLRPPVDCPSSHSMSPPAMGGEHRLTPGKKLSKLIIQQIQIFQNIRQEYSRYQRRRQLEGAFNQSEAACSSTDAPSSSLTAPSSPPGASRKDQPSFTLRQVSYLCERLLKDHEEKIREEYEQILNTKLAEQYESFVKFTQDQIMRRYGARPASCEYQFSHSVHTPFCF</sequence>
<evidence type="ECO:0000256" key="1">
    <source>
        <dbReference type="ARBA" id="ARBA00004123"/>
    </source>
</evidence>
<dbReference type="AlphaFoldDB" id="A0A674DMG8"/>
<dbReference type="GeneTree" id="ENSGT00940000158787"/>
<comment type="subcellular location">
    <subcellularLocation>
        <location evidence="1">Nucleus</location>
    </subcellularLocation>
</comment>
<comment type="similarity">
    <text evidence="2">Belongs to the akirin family.</text>
</comment>
<reference evidence="5" key="2">
    <citation type="submission" date="2025-09" db="UniProtKB">
        <authorList>
            <consortium name="Ensembl"/>
        </authorList>
    </citation>
    <scope>IDENTIFICATION</scope>
</reference>
<accession>A0A674DMG8</accession>
<dbReference type="GO" id="GO:0005634">
    <property type="term" value="C:nucleus"/>
    <property type="evidence" value="ECO:0007669"/>
    <property type="project" value="UniProtKB-SubCell"/>
</dbReference>
<name>A0A674DMG8_SALTR</name>
<dbReference type="GO" id="GO:0000785">
    <property type="term" value="C:chromatin"/>
    <property type="evidence" value="ECO:0007669"/>
    <property type="project" value="TreeGrafter"/>
</dbReference>
<organism evidence="5 6">
    <name type="scientific">Salmo trutta</name>
    <name type="common">Brown trout</name>
    <dbReference type="NCBI Taxonomy" id="8032"/>
    <lineage>
        <taxon>Eukaryota</taxon>
        <taxon>Metazoa</taxon>
        <taxon>Chordata</taxon>
        <taxon>Craniata</taxon>
        <taxon>Vertebrata</taxon>
        <taxon>Euteleostomi</taxon>
        <taxon>Actinopterygii</taxon>
        <taxon>Neopterygii</taxon>
        <taxon>Teleostei</taxon>
        <taxon>Protacanthopterygii</taxon>
        <taxon>Salmoniformes</taxon>
        <taxon>Salmonidae</taxon>
        <taxon>Salmoninae</taxon>
        <taxon>Salmo</taxon>
    </lineage>
</organism>
<evidence type="ECO:0000256" key="3">
    <source>
        <dbReference type="ARBA" id="ARBA00023242"/>
    </source>
</evidence>
<keyword evidence="6" id="KW-1185">Reference proteome</keyword>
<gene>
    <name evidence="5" type="primary">akirin1</name>
</gene>
<keyword evidence="3" id="KW-0539">Nucleus</keyword>
<dbReference type="GO" id="GO:0014839">
    <property type="term" value="P:myoblast migration involved in skeletal muscle regeneration"/>
    <property type="evidence" value="ECO:0007669"/>
    <property type="project" value="TreeGrafter"/>
</dbReference>
<dbReference type="GO" id="GO:0003712">
    <property type="term" value="F:transcription coregulator activity"/>
    <property type="evidence" value="ECO:0007669"/>
    <property type="project" value="TreeGrafter"/>
</dbReference>
<dbReference type="GO" id="GO:0045944">
    <property type="term" value="P:positive regulation of transcription by RNA polymerase II"/>
    <property type="evidence" value="ECO:0007669"/>
    <property type="project" value="TreeGrafter"/>
</dbReference>
<reference evidence="5" key="1">
    <citation type="submission" date="2025-08" db="UniProtKB">
        <authorList>
            <consortium name="Ensembl"/>
        </authorList>
    </citation>
    <scope>IDENTIFICATION</scope>
</reference>
<dbReference type="PANTHER" id="PTHR13293">
    <property type="entry name" value="AKIRIN-RELATED"/>
    <property type="match status" value="1"/>
</dbReference>
<feature type="region of interest" description="Disordered" evidence="4">
    <location>
        <begin position="18"/>
        <end position="67"/>
    </location>
</feature>
<dbReference type="OMA" id="PMGGEHR"/>